<evidence type="ECO:0000256" key="1">
    <source>
        <dbReference type="SAM" id="Phobius"/>
    </source>
</evidence>
<protein>
    <submittedName>
        <fullName evidence="2">Uncharacterized protein</fullName>
    </submittedName>
</protein>
<feature type="transmembrane region" description="Helical" evidence="1">
    <location>
        <begin position="103"/>
        <end position="124"/>
    </location>
</feature>
<feature type="transmembrane region" description="Helical" evidence="1">
    <location>
        <begin position="67"/>
        <end position="91"/>
    </location>
</feature>
<name>A0A1G2I727_9BACT</name>
<proteinExistence type="predicted"/>
<comment type="caution">
    <text evidence="2">The sequence shown here is derived from an EMBL/GenBank/DDBJ whole genome shotgun (WGS) entry which is preliminary data.</text>
</comment>
<gene>
    <name evidence="2" type="ORF">A3F47_01370</name>
</gene>
<feature type="transmembrane region" description="Helical" evidence="1">
    <location>
        <begin position="40"/>
        <end position="60"/>
    </location>
</feature>
<organism evidence="2 3">
    <name type="scientific">Candidatus Staskawiczbacteria bacterium RIFCSPHIGHO2_12_FULL_38_11</name>
    <dbReference type="NCBI Taxonomy" id="1802209"/>
    <lineage>
        <taxon>Bacteria</taxon>
        <taxon>Candidatus Staskawicziibacteriota</taxon>
    </lineage>
</organism>
<keyword evidence="1" id="KW-1133">Transmembrane helix</keyword>
<dbReference type="AlphaFoldDB" id="A0A1G2I727"/>
<reference evidence="2 3" key="1">
    <citation type="journal article" date="2016" name="Nat. Commun.">
        <title>Thousands of microbial genomes shed light on interconnected biogeochemical processes in an aquifer system.</title>
        <authorList>
            <person name="Anantharaman K."/>
            <person name="Brown C.T."/>
            <person name="Hug L.A."/>
            <person name="Sharon I."/>
            <person name="Castelle C.J."/>
            <person name="Probst A.J."/>
            <person name="Thomas B.C."/>
            <person name="Singh A."/>
            <person name="Wilkins M.J."/>
            <person name="Karaoz U."/>
            <person name="Brodie E.L."/>
            <person name="Williams K.H."/>
            <person name="Hubbard S.S."/>
            <person name="Banfield J.F."/>
        </authorList>
    </citation>
    <scope>NUCLEOTIDE SEQUENCE [LARGE SCALE GENOMIC DNA]</scope>
</reference>
<evidence type="ECO:0000313" key="3">
    <source>
        <dbReference type="Proteomes" id="UP000179214"/>
    </source>
</evidence>
<keyword evidence="1" id="KW-0812">Transmembrane</keyword>
<keyword evidence="1" id="KW-0472">Membrane</keyword>
<dbReference type="Proteomes" id="UP000179214">
    <property type="component" value="Unassembled WGS sequence"/>
</dbReference>
<accession>A0A1G2I727</accession>
<evidence type="ECO:0000313" key="2">
    <source>
        <dbReference type="EMBL" id="OGZ70624.1"/>
    </source>
</evidence>
<sequence>MKMWLKWALVFSVIGIIFASYSLTNMQILRLHLFGIDNESGFFFILATQLFVLFFVHLLYLDNQIIYNFIAVLFSAVLWFIEGSLAGIIYQKFISKLNSTVKRIIYILIPVMLLIFLASVYLTAEPLYNHWSMPDCTNKLYQLKFNFNIDQCYMETYFGANNLSDCDFLPIPPGDGMPIEVKVGEEVWSYEGSGRYDCYGVIASRKNDFTICGKIPQATFPKTVSECNLNVACLNHNCQALSDPWRSRCESSGSCKAK</sequence>
<dbReference type="EMBL" id="MHOV01000006">
    <property type="protein sequence ID" value="OGZ70624.1"/>
    <property type="molecule type" value="Genomic_DNA"/>
</dbReference>